<dbReference type="PANTHER" id="PTHR24128:SF24">
    <property type="entry name" value="ANKYRIN REPEAT PROTEIN"/>
    <property type="match status" value="1"/>
</dbReference>
<dbReference type="PROSITE" id="PS50297">
    <property type="entry name" value="ANK_REP_REGION"/>
    <property type="match status" value="1"/>
</dbReference>
<keyword evidence="2" id="KW-1133">Transmembrane helix</keyword>
<dbReference type="Proteomes" id="UP001454036">
    <property type="component" value="Unassembled WGS sequence"/>
</dbReference>
<dbReference type="AlphaFoldDB" id="A0AAV3NPK8"/>
<name>A0AAV3NPK8_LITER</name>
<gene>
    <name evidence="4" type="ORF">LIER_01117</name>
</gene>
<dbReference type="Gene3D" id="1.25.40.20">
    <property type="entry name" value="Ankyrin repeat-containing domain"/>
    <property type="match status" value="1"/>
</dbReference>
<evidence type="ECO:0000256" key="2">
    <source>
        <dbReference type="SAM" id="Phobius"/>
    </source>
</evidence>
<dbReference type="SMART" id="SM00248">
    <property type="entry name" value="ANK"/>
    <property type="match status" value="5"/>
</dbReference>
<evidence type="ECO:0000313" key="4">
    <source>
        <dbReference type="EMBL" id="GAA0139602.1"/>
    </source>
</evidence>
<feature type="transmembrane region" description="Helical" evidence="2">
    <location>
        <begin position="329"/>
        <end position="348"/>
    </location>
</feature>
<dbReference type="Pfam" id="PF13962">
    <property type="entry name" value="PGG"/>
    <property type="match status" value="1"/>
</dbReference>
<sequence length="451" mass="49821">MDKLSKYAQEGRIDMLYDLLQKNKDILDYVNGQPFWDTPLHLSASYGQTLFSLELLLLKPSFGTKLNSSGLSPLHVSIQKGHFTTSRKLAKHYPELVRVKGRGGITPLHQMAMTENVDVLAEFLQLSPLGIHDVTAKGETVVHVAVVNKNVAALRVLVGWMQRIDKQRILGLEDDDGNTALHVAVSTSQTEVVKLLTRYLNVNAKNIDGQTSLDITMTLSGIENEEIKKILVCRGGLKASETPKWPTEAAFLSSYRRVIGETLLGVDVYMNTGLTSDMRNALLVVAGLIVTSTYQAILQPPGGYERHRGSLPNASNIRFAMTTKFSAQFLSLNTLAFFTATLMLDLLLPLTRFNLVLKLSLSFLGMSYIFCAFSAISSAPLYVIFPFVMATLLVNIPLYVRTTSSAAAGQVFSNHQQLQFLVMSRSILKRCPAFGVEWSSSRPDGIRTLIC</sequence>
<reference evidence="4 5" key="1">
    <citation type="submission" date="2024-01" db="EMBL/GenBank/DDBJ databases">
        <title>The complete chloroplast genome sequence of Lithospermum erythrorhizon: insights into the phylogenetic relationship among Boraginaceae species and the maternal lineages of purple gromwells.</title>
        <authorList>
            <person name="Okada T."/>
            <person name="Watanabe K."/>
        </authorList>
    </citation>
    <scope>NUCLEOTIDE SEQUENCE [LARGE SCALE GENOMIC DNA]</scope>
</reference>
<proteinExistence type="predicted"/>
<evidence type="ECO:0000259" key="3">
    <source>
        <dbReference type="Pfam" id="PF13962"/>
    </source>
</evidence>
<evidence type="ECO:0000313" key="5">
    <source>
        <dbReference type="Proteomes" id="UP001454036"/>
    </source>
</evidence>
<dbReference type="PROSITE" id="PS50088">
    <property type="entry name" value="ANK_REPEAT"/>
    <property type="match status" value="1"/>
</dbReference>
<dbReference type="SUPFAM" id="SSF48403">
    <property type="entry name" value="Ankyrin repeat"/>
    <property type="match status" value="1"/>
</dbReference>
<keyword evidence="5" id="KW-1185">Reference proteome</keyword>
<dbReference type="GO" id="GO:0003677">
    <property type="term" value="F:DNA binding"/>
    <property type="evidence" value="ECO:0007669"/>
    <property type="project" value="UniProtKB-KW"/>
</dbReference>
<dbReference type="InterPro" id="IPR036770">
    <property type="entry name" value="Ankyrin_rpt-contain_sf"/>
</dbReference>
<feature type="repeat" description="ANK" evidence="1">
    <location>
        <begin position="176"/>
        <end position="196"/>
    </location>
</feature>
<feature type="transmembrane region" description="Helical" evidence="2">
    <location>
        <begin position="382"/>
        <end position="400"/>
    </location>
</feature>
<dbReference type="Pfam" id="PF00023">
    <property type="entry name" value="Ank"/>
    <property type="match status" value="1"/>
</dbReference>
<protein>
    <submittedName>
        <fullName evidence="4">Homeodomain transcription factor</fullName>
    </submittedName>
</protein>
<dbReference type="InterPro" id="IPR026961">
    <property type="entry name" value="PGG_dom"/>
</dbReference>
<dbReference type="EMBL" id="BAABME010000103">
    <property type="protein sequence ID" value="GAA0139602.1"/>
    <property type="molecule type" value="Genomic_DNA"/>
</dbReference>
<keyword evidence="1" id="KW-0040">ANK repeat</keyword>
<dbReference type="InterPro" id="IPR002110">
    <property type="entry name" value="Ankyrin_rpt"/>
</dbReference>
<feature type="domain" description="PGG" evidence="3">
    <location>
        <begin position="276"/>
        <end position="376"/>
    </location>
</feature>
<comment type="caution">
    <text evidence="4">The sequence shown here is derived from an EMBL/GenBank/DDBJ whole genome shotgun (WGS) entry which is preliminary data.</text>
</comment>
<keyword evidence="4" id="KW-0238">DNA-binding</keyword>
<feature type="transmembrane region" description="Helical" evidence="2">
    <location>
        <begin position="355"/>
        <end position="376"/>
    </location>
</feature>
<keyword evidence="2" id="KW-0472">Membrane</keyword>
<evidence type="ECO:0000256" key="1">
    <source>
        <dbReference type="PROSITE-ProRule" id="PRU00023"/>
    </source>
</evidence>
<feature type="transmembrane region" description="Helical" evidence="2">
    <location>
        <begin position="280"/>
        <end position="298"/>
    </location>
</feature>
<dbReference type="PANTHER" id="PTHR24128">
    <property type="entry name" value="HOMEOBOX PROTEIN WARIAI"/>
    <property type="match status" value="1"/>
</dbReference>
<keyword evidence="2" id="KW-0812">Transmembrane</keyword>
<accession>A0AAV3NPK8</accession>
<keyword evidence="4" id="KW-0371">Homeobox</keyword>
<organism evidence="4 5">
    <name type="scientific">Lithospermum erythrorhizon</name>
    <name type="common">Purple gromwell</name>
    <name type="synonym">Lithospermum officinale var. erythrorhizon</name>
    <dbReference type="NCBI Taxonomy" id="34254"/>
    <lineage>
        <taxon>Eukaryota</taxon>
        <taxon>Viridiplantae</taxon>
        <taxon>Streptophyta</taxon>
        <taxon>Embryophyta</taxon>
        <taxon>Tracheophyta</taxon>
        <taxon>Spermatophyta</taxon>
        <taxon>Magnoliopsida</taxon>
        <taxon>eudicotyledons</taxon>
        <taxon>Gunneridae</taxon>
        <taxon>Pentapetalae</taxon>
        <taxon>asterids</taxon>
        <taxon>lamiids</taxon>
        <taxon>Boraginales</taxon>
        <taxon>Boraginaceae</taxon>
        <taxon>Boraginoideae</taxon>
        <taxon>Lithospermeae</taxon>
        <taxon>Lithospermum</taxon>
    </lineage>
</organism>